<organism evidence="2 3">
    <name type="scientific">Streptomyces clavuligerus</name>
    <dbReference type="NCBI Taxonomy" id="1901"/>
    <lineage>
        <taxon>Bacteria</taxon>
        <taxon>Bacillati</taxon>
        <taxon>Actinomycetota</taxon>
        <taxon>Actinomycetes</taxon>
        <taxon>Kitasatosporales</taxon>
        <taxon>Streptomycetaceae</taxon>
        <taxon>Streptomyces</taxon>
    </lineage>
</organism>
<dbReference type="OrthoDB" id="4280966at2"/>
<dbReference type="Proteomes" id="UP000002357">
    <property type="component" value="Chromosome"/>
</dbReference>
<feature type="transmembrane region" description="Helical" evidence="1">
    <location>
        <begin position="224"/>
        <end position="242"/>
    </location>
</feature>
<protein>
    <submittedName>
        <fullName evidence="2">Uncharacterized protein</fullName>
    </submittedName>
</protein>
<evidence type="ECO:0000313" key="3">
    <source>
        <dbReference type="Proteomes" id="UP000002357"/>
    </source>
</evidence>
<feature type="transmembrane region" description="Helical" evidence="1">
    <location>
        <begin position="89"/>
        <end position="116"/>
    </location>
</feature>
<proteinExistence type="predicted"/>
<dbReference type="eggNOG" id="ENOG50332P4">
    <property type="taxonomic scope" value="Bacteria"/>
</dbReference>
<keyword evidence="1" id="KW-1133">Transmembrane helix</keyword>
<reference evidence="2 3" key="1">
    <citation type="journal article" date="2010" name="Genome Biol. Evol.">
        <title>The sequence of a 1.8-mb bacterial linear plasmid reveals a rich evolutionary reservoir of secondary metabolic pathways.</title>
        <authorList>
            <person name="Medema M.H."/>
            <person name="Trefzer A."/>
            <person name="Kovalchuk A."/>
            <person name="van den Berg M."/>
            <person name="Mueller U."/>
            <person name="Heijne W."/>
            <person name="Wu L."/>
            <person name="Alam M.T."/>
            <person name="Ronning C.M."/>
            <person name="Nierman W.C."/>
            <person name="Bovenberg R.A.L."/>
            <person name="Breitling R."/>
            <person name="Takano E."/>
        </authorList>
    </citation>
    <scope>NUCLEOTIDE SEQUENCE [LARGE SCALE GENOMIC DNA]</scope>
    <source>
        <strain evidence="3">ATCC 27064 / DSM 738 / JCM 4710 / NBRC 13307 / NCIMB 12785 / NRRL 3585 / VKM Ac-602</strain>
    </source>
</reference>
<evidence type="ECO:0000256" key="1">
    <source>
        <dbReference type="SAM" id="Phobius"/>
    </source>
</evidence>
<dbReference type="AlphaFoldDB" id="E2PZX8"/>
<dbReference type="STRING" id="1901.BB341_11985"/>
<keyword evidence="1" id="KW-0472">Membrane</keyword>
<keyword evidence="3" id="KW-1185">Reference proteome</keyword>
<keyword evidence="1" id="KW-0812">Transmembrane</keyword>
<feature type="transmembrane region" description="Helical" evidence="1">
    <location>
        <begin position="128"/>
        <end position="149"/>
    </location>
</feature>
<name>E2PZX8_STRCL</name>
<sequence length="354" mass="37892">MRLKTSLRISCVPWAAPVAVALSLFYFFYATGIAGDRLYGYAPSLVSAALEVLYAFAYGLAAGLAVWESGRMRAAGVWAMAPVRSRYRVAWNGIAPAVYCAWLLLVLPVTVALVGARTLPTLPGLAPLLLAMVLCVAHGAIGFAVGLFVPRLVAAPVMATAVWLLVAFTVASDAFWKRHVSGQYPTAFEFGEAAAYGSYLPHLLFTGGIAAGVALLWIPLRPRAVRAALALAVMAVLPFIAYQKVKTWGPNPPLLSQQAPLECMGEAPEVCVPETGPTPAREVWKETVQVLGELRCAGGPARPGRIVDRMTDGRAAPPSTRDVWRLHLTYAVGKGELRQRLTEEAAAHGCRRTS</sequence>
<dbReference type="GeneID" id="93730150"/>
<gene>
    <name evidence="2" type="ORF">SCLAV_3326</name>
</gene>
<feature type="transmembrane region" description="Helical" evidence="1">
    <location>
        <begin position="196"/>
        <end position="217"/>
    </location>
</feature>
<dbReference type="RefSeq" id="WP_003961329.1">
    <property type="nucleotide sequence ID" value="NZ_CM000913.1"/>
</dbReference>
<dbReference type="EMBL" id="CM000913">
    <property type="protein sequence ID" value="EFG08397.1"/>
    <property type="molecule type" value="Genomic_DNA"/>
</dbReference>
<accession>E2PZX8</accession>
<evidence type="ECO:0000313" key="2">
    <source>
        <dbReference type="EMBL" id="EFG08397.1"/>
    </source>
</evidence>
<feature type="transmembrane region" description="Helical" evidence="1">
    <location>
        <begin position="156"/>
        <end position="176"/>
    </location>
</feature>
<feature type="transmembrane region" description="Helical" evidence="1">
    <location>
        <begin position="12"/>
        <end position="29"/>
    </location>
</feature>
<feature type="transmembrane region" description="Helical" evidence="1">
    <location>
        <begin position="41"/>
        <end position="68"/>
    </location>
</feature>
<dbReference type="KEGG" id="sclf:BB341_11985"/>